<dbReference type="SFLD" id="SFLDS00005">
    <property type="entry name" value="Isoprenoid_Synthase_Type_I"/>
    <property type="match status" value="1"/>
</dbReference>
<dbReference type="EMBL" id="JBHTCP010000004">
    <property type="protein sequence ID" value="MFC7370513.1"/>
    <property type="molecule type" value="Genomic_DNA"/>
</dbReference>
<dbReference type="InterPro" id="IPR033749">
    <property type="entry name" value="Polyprenyl_synt_CS"/>
</dbReference>
<dbReference type="CDD" id="cd00685">
    <property type="entry name" value="Trans_IPPS_HT"/>
    <property type="match status" value="1"/>
</dbReference>
<name>A0ABW2NMS7_9BACL</name>
<keyword evidence="4" id="KW-0479">Metal-binding</keyword>
<dbReference type="RefSeq" id="WP_379745955.1">
    <property type="nucleotide sequence ID" value="NZ_JBHTCP010000004.1"/>
</dbReference>
<dbReference type="InterPro" id="IPR014119">
    <property type="entry name" value="GerC3_HepT"/>
</dbReference>
<evidence type="ECO:0000256" key="6">
    <source>
        <dbReference type="RuleBase" id="RU004466"/>
    </source>
</evidence>
<comment type="caution">
    <text evidence="7">The sequence shown here is derived from an EMBL/GenBank/DDBJ whole genome shotgun (WGS) entry which is preliminary data.</text>
</comment>
<evidence type="ECO:0000256" key="3">
    <source>
        <dbReference type="ARBA" id="ARBA00022679"/>
    </source>
</evidence>
<sequence length="319" mass="35219">MKLKDMYTFVKNDLNGIESELERSVHSTHPLLQQSGSNLLRAGGKRIRPVFVLLAAQYGRYDAQKVKKAAAALELIHMATLVHDDVVDDADMRRGKKTIKSQYDDKVAMYVGDFIFARALQLMTEVKEPAAHQLLAHGIKEMCLGEIQQIKEQFDTNQNVRHYFRRIKRKTALLIALSCQLGAIASGAPVPIQRKLYQFGYNAGMAFQLTDDILDFTSSEKELGKPAGGDLQQGNLTLPALYAMGAVPGLKKRIEEYYRGSGDLALILSEVKNSGGIEHASRVAAAYLQKAVSAANGLPEHAARSSLLKIAGYIGRRKF</sequence>
<comment type="similarity">
    <text evidence="2 6">Belongs to the FPP/GGPP synthase family.</text>
</comment>
<dbReference type="InterPro" id="IPR008949">
    <property type="entry name" value="Isoprenoid_synthase_dom_sf"/>
</dbReference>
<dbReference type="Gene3D" id="1.10.600.10">
    <property type="entry name" value="Farnesyl Diphosphate Synthase"/>
    <property type="match status" value="1"/>
</dbReference>
<organism evidence="7 8">
    <name type="scientific">Fictibacillus iocasae</name>
    <dbReference type="NCBI Taxonomy" id="2715437"/>
    <lineage>
        <taxon>Bacteria</taxon>
        <taxon>Bacillati</taxon>
        <taxon>Bacillota</taxon>
        <taxon>Bacilli</taxon>
        <taxon>Bacillales</taxon>
        <taxon>Fictibacillaceae</taxon>
        <taxon>Fictibacillus</taxon>
    </lineage>
</organism>
<comment type="cofactor">
    <cofactor evidence="1">
        <name>Mg(2+)</name>
        <dbReference type="ChEBI" id="CHEBI:18420"/>
    </cofactor>
</comment>
<dbReference type="PANTHER" id="PTHR12001:SF69">
    <property type="entry name" value="ALL TRANS-POLYPRENYL-DIPHOSPHATE SYNTHASE PDSS1"/>
    <property type="match status" value="1"/>
</dbReference>
<dbReference type="SUPFAM" id="SSF48576">
    <property type="entry name" value="Terpenoid synthases"/>
    <property type="match status" value="1"/>
</dbReference>
<evidence type="ECO:0000256" key="4">
    <source>
        <dbReference type="ARBA" id="ARBA00022723"/>
    </source>
</evidence>
<evidence type="ECO:0000256" key="5">
    <source>
        <dbReference type="ARBA" id="ARBA00022842"/>
    </source>
</evidence>
<keyword evidence="3 6" id="KW-0808">Transferase</keyword>
<dbReference type="InterPro" id="IPR000092">
    <property type="entry name" value="Polyprenyl_synt"/>
</dbReference>
<evidence type="ECO:0000313" key="8">
    <source>
        <dbReference type="Proteomes" id="UP001596549"/>
    </source>
</evidence>
<dbReference type="NCBIfam" id="TIGR02748">
    <property type="entry name" value="GerC3_HepT"/>
    <property type="match status" value="1"/>
</dbReference>
<keyword evidence="5" id="KW-0460">Magnesium</keyword>
<dbReference type="Proteomes" id="UP001596549">
    <property type="component" value="Unassembled WGS sequence"/>
</dbReference>
<evidence type="ECO:0000256" key="1">
    <source>
        <dbReference type="ARBA" id="ARBA00001946"/>
    </source>
</evidence>
<dbReference type="PROSITE" id="PS00723">
    <property type="entry name" value="POLYPRENYL_SYNTHASE_1"/>
    <property type="match status" value="1"/>
</dbReference>
<gene>
    <name evidence="7" type="primary">hepT</name>
    <name evidence="7" type="ORF">ACFQPF_02355</name>
</gene>
<reference evidence="8" key="1">
    <citation type="journal article" date="2019" name="Int. J. Syst. Evol. Microbiol.">
        <title>The Global Catalogue of Microorganisms (GCM) 10K type strain sequencing project: providing services to taxonomists for standard genome sequencing and annotation.</title>
        <authorList>
            <consortium name="The Broad Institute Genomics Platform"/>
            <consortium name="The Broad Institute Genome Sequencing Center for Infectious Disease"/>
            <person name="Wu L."/>
            <person name="Ma J."/>
        </authorList>
    </citation>
    <scope>NUCLEOTIDE SEQUENCE [LARGE SCALE GENOMIC DNA]</scope>
    <source>
        <strain evidence="8">NBRC 106396</strain>
    </source>
</reference>
<keyword evidence="8" id="KW-1185">Reference proteome</keyword>
<proteinExistence type="inferred from homology"/>
<evidence type="ECO:0000313" key="7">
    <source>
        <dbReference type="EMBL" id="MFC7370513.1"/>
    </source>
</evidence>
<dbReference type="Pfam" id="PF00348">
    <property type="entry name" value="polyprenyl_synt"/>
    <property type="match status" value="1"/>
</dbReference>
<evidence type="ECO:0000256" key="2">
    <source>
        <dbReference type="ARBA" id="ARBA00006706"/>
    </source>
</evidence>
<protein>
    <submittedName>
        <fullName evidence="7">Heptaprenyl diphosphate synthase component II</fullName>
    </submittedName>
</protein>
<dbReference type="PANTHER" id="PTHR12001">
    <property type="entry name" value="GERANYLGERANYL PYROPHOSPHATE SYNTHASE"/>
    <property type="match status" value="1"/>
</dbReference>
<accession>A0ABW2NMS7</accession>